<evidence type="ECO:0000313" key="2">
    <source>
        <dbReference type="Proteomes" id="UP000828390"/>
    </source>
</evidence>
<accession>A0A9D4D377</accession>
<protein>
    <submittedName>
        <fullName evidence="1">Uncharacterized protein</fullName>
    </submittedName>
</protein>
<organism evidence="1 2">
    <name type="scientific">Dreissena polymorpha</name>
    <name type="common">Zebra mussel</name>
    <name type="synonym">Mytilus polymorpha</name>
    <dbReference type="NCBI Taxonomy" id="45954"/>
    <lineage>
        <taxon>Eukaryota</taxon>
        <taxon>Metazoa</taxon>
        <taxon>Spiralia</taxon>
        <taxon>Lophotrochozoa</taxon>
        <taxon>Mollusca</taxon>
        <taxon>Bivalvia</taxon>
        <taxon>Autobranchia</taxon>
        <taxon>Heteroconchia</taxon>
        <taxon>Euheterodonta</taxon>
        <taxon>Imparidentia</taxon>
        <taxon>Neoheterodontei</taxon>
        <taxon>Myida</taxon>
        <taxon>Dreissenoidea</taxon>
        <taxon>Dreissenidae</taxon>
        <taxon>Dreissena</taxon>
    </lineage>
</organism>
<keyword evidence="2" id="KW-1185">Reference proteome</keyword>
<proteinExistence type="predicted"/>
<dbReference type="Proteomes" id="UP000828390">
    <property type="component" value="Unassembled WGS sequence"/>
</dbReference>
<reference evidence="1" key="2">
    <citation type="submission" date="2020-11" db="EMBL/GenBank/DDBJ databases">
        <authorList>
            <person name="McCartney M.A."/>
            <person name="Auch B."/>
            <person name="Kono T."/>
            <person name="Mallez S."/>
            <person name="Becker A."/>
            <person name="Gohl D.M."/>
            <person name="Silverstein K.A.T."/>
            <person name="Koren S."/>
            <person name="Bechman K.B."/>
            <person name="Herman A."/>
            <person name="Abrahante J.E."/>
            <person name="Garbe J."/>
        </authorList>
    </citation>
    <scope>NUCLEOTIDE SEQUENCE</scope>
    <source>
        <strain evidence="1">Duluth1</strain>
        <tissue evidence="1">Whole animal</tissue>
    </source>
</reference>
<sequence length="120" mass="13900">MWDKMTKVKVHSWNELNKRRKDKDTSQQQLNKRTALLSKMLIISKSDRQLDLKDTVSNCELLSVNKTLIKGDGSLKTCHYKHELRKVLEKDDIDVIDFISITTERGDSRQLIVDGMAVVQ</sequence>
<gene>
    <name evidence="1" type="ORF">DPMN_044868</name>
</gene>
<comment type="caution">
    <text evidence="1">The sequence shown here is derived from an EMBL/GenBank/DDBJ whole genome shotgun (WGS) entry which is preliminary data.</text>
</comment>
<name>A0A9D4D377_DREPO</name>
<dbReference type="EMBL" id="JAIWYP010000011">
    <property type="protein sequence ID" value="KAH3738238.1"/>
    <property type="molecule type" value="Genomic_DNA"/>
</dbReference>
<evidence type="ECO:0000313" key="1">
    <source>
        <dbReference type="EMBL" id="KAH3738238.1"/>
    </source>
</evidence>
<reference evidence="1" key="1">
    <citation type="journal article" date="2019" name="bioRxiv">
        <title>The Genome of the Zebra Mussel, Dreissena polymorpha: A Resource for Invasive Species Research.</title>
        <authorList>
            <person name="McCartney M.A."/>
            <person name="Auch B."/>
            <person name="Kono T."/>
            <person name="Mallez S."/>
            <person name="Zhang Y."/>
            <person name="Obille A."/>
            <person name="Becker A."/>
            <person name="Abrahante J.E."/>
            <person name="Garbe J."/>
            <person name="Badalamenti J.P."/>
            <person name="Herman A."/>
            <person name="Mangelson H."/>
            <person name="Liachko I."/>
            <person name="Sullivan S."/>
            <person name="Sone E.D."/>
            <person name="Koren S."/>
            <person name="Silverstein K.A.T."/>
            <person name="Beckman K.B."/>
            <person name="Gohl D.M."/>
        </authorList>
    </citation>
    <scope>NUCLEOTIDE SEQUENCE</scope>
    <source>
        <strain evidence="1">Duluth1</strain>
        <tissue evidence="1">Whole animal</tissue>
    </source>
</reference>
<dbReference type="AlphaFoldDB" id="A0A9D4D377"/>